<keyword evidence="4" id="KW-1185">Reference proteome</keyword>
<gene>
    <name evidence="3" type="ORF">KZH69_11310</name>
</gene>
<keyword evidence="2" id="KW-0732">Signal</keyword>
<feature type="chain" id="PRO_5047527539" description="Lipoprotein" evidence="2">
    <location>
        <begin position="19"/>
        <end position="57"/>
    </location>
</feature>
<sequence>MKKIFLVSCFIIASVAMTSCTSDDVETAETTPKTLKQELRADAPGDGSTGQIPVPRP</sequence>
<evidence type="ECO:0000256" key="2">
    <source>
        <dbReference type="SAM" id="SignalP"/>
    </source>
</evidence>
<evidence type="ECO:0000256" key="1">
    <source>
        <dbReference type="SAM" id="MobiDB-lite"/>
    </source>
</evidence>
<accession>A0ABS6XWL2</accession>
<name>A0ABS6XWL2_9FLAO</name>
<dbReference type="PROSITE" id="PS51257">
    <property type="entry name" value="PROKAR_LIPOPROTEIN"/>
    <property type="match status" value="1"/>
</dbReference>
<proteinExistence type="predicted"/>
<evidence type="ECO:0008006" key="5">
    <source>
        <dbReference type="Google" id="ProtNLM"/>
    </source>
</evidence>
<comment type="caution">
    <text evidence="3">The sequence shown here is derived from an EMBL/GenBank/DDBJ whole genome shotgun (WGS) entry which is preliminary data.</text>
</comment>
<dbReference type="Proteomes" id="UP000812031">
    <property type="component" value="Unassembled WGS sequence"/>
</dbReference>
<reference evidence="3 4" key="1">
    <citation type="submission" date="2021-07" db="EMBL/GenBank/DDBJ databases">
        <title>Flavobacterium sp. nov. isolated from sediment on the Taihu Lake.</title>
        <authorList>
            <person name="Qu J.-H."/>
        </authorList>
    </citation>
    <scope>NUCLEOTIDE SEQUENCE [LARGE SCALE GENOMIC DNA]</scope>
    <source>
        <strain evidence="3 4">NAS39</strain>
    </source>
</reference>
<dbReference type="RefSeq" id="WP_219317551.1">
    <property type="nucleotide sequence ID" value="NZ_JAHWYN010000008.1"/>
</dbReference>
<feature type="signal peptide" evidence="2">
    <location>
        <begin position="1"/>
        <end position="18"/>
    </location>
</feature>
<feature type="region of interest" description="Disordered" evidence="1">
    <location>
        <begin position="21"/>
        <end position="57"/>
    </location>
</feature>
<organism evidence="3 4">
    <name type="scientific">Flavobacterium taihuense</name>
    <dbReference type="NCBI Taxonomy" id="2857508"/>
    <lineage>
        <taxon>Bacteria</taxon>
        <taxon>Pseudomonadati</taxon>
        <taxon>Bacteroidota</taxon>
        <taxon>Flavobacteriia</taxon>
        <taxon>Flavobacteriales</taxon>
        <taxon>Flavobacteriaceae</taxon>
        <taxon>Flavobacterium</taxon>
    </lineage>
</organism>
<feature type="compositionally biased region" description="Polar residues" evidence="1">
    <location>
        <begin position="21"/>
        <end position="34"/>
    </location>
</feature>
<evidence type="ECO:0000313" key="3">
    <source>
        <dbReference type="EMBL" id="MBW4361073.1"/>
    </source>
</evidence>
<protein>
    <recommendedName>
        <fullName evidence="5">Lipoprotein</fullName>
    </recommendedName>
</protein>
<dbReference type="EMBL" id="JAHWYN010000008">
    <property type="protein sequence ID" value="MBW4361073.1"/>
    <property type="molecule type" value="Genomic_DNA"/>
</dbReference>
<evidence type="ECO:0000313" key="4">
    <source>
        <dbReference type="Proteomes" id="UP000812031"/>
    </source>
</evidence>